<evidence type="ECO:0000256" key="2">
    <source>
        <dbReference type="ARBA" id="ARBA00005184"/>
    </source>
</evidence>
<dbReference type="Gene3D" id="2.160.20.10">
    <property type="entry name" value="Single-stranded right-handed beta-helix, Pectin lyase-like"/>
    <property type="match status" value="1"/>
</dbReference>
<keyword evidence="5" id="KW-0964">Secreted</keyword>
<feature type="active site" evidence="8">
    <location>
        <position position="198"/>
    </location>
</feature>
<dbReference type="InterPro" id="IPR011050">
    <property type="entry name" value="Pectin_lyase_fold/virulence"/>
</dbReference>
<dbReference type="AlphaFoldDB" id="A0A2N9J0L8"/>
<dbReference type="Pfam" id="PF01095">
    <property type="entry name" value="Pectinesterase"/>
    <property type="match status" value="1"/>
</dbReference>
<reference evidence="11" key="1">
    <citation type="submission" date="2018-02" db="EMBL/GenBank/DDBJ databases">
        <authorList>
            <person name="Cohen D.B."/>
            <person name="Kent A.D."/>
        </authorList>
    </citation>
    <scope>NUCLEOTIDE SEQUENCE</scope>
</reference>
<dbReference type="InterPro" id="IPR000070">
    <property type="entry name" value="Pectinesterase_cat"/>
</dbReference>
<name>A0A2N9J0L8_FAGSY</name>
<comment type="catalytic activity">
    <reaction evidence="9">
        <text>[(1-&gt;4)-alpha-D-galacturonosyl methyl ester](n) + n H2O = [(1-&gt;4)-alpha-D-galacturonosyl](n) + n methanol + n H(+)</text>
        <dbReference type="Rhea" id="RHEA:22380"/>
        <dbReference type="Rhea" id="RHEA-COMP:14570"/>
        <dbReference type="Rhea" id="RHEA-COMP:14573"/>
        <dbReference type="ChEBI" id="CHEBI:15377"/>
        <dbReference type="ChEBI" id="CHEBI:15378"/>
        <dbReference type="ChEBI" id="CHEBI:17790"/>
        <dbReference type="ChEBI" id="CHEBI:140522"/>
        <dbReference type="ChEBI" id="CHEBI:140523"/>
        <dbReference type="EC" id="3.1.1.11"/>
    </reaction>
</comment>
<dbReference type="UniPathway" id="UPA00545">
    <property type="reaction ID" value="UER00823"/>
</dbReference>
<dbReference type="EC" id="3.1.1.11" evidence="9"/>
<comment type="similarity">
    <text evidence="3">In the N-terminal section; belongs to the PMEI family.</text>
</comment>
<dbReference type="GO" id="GO:0045490">
    <property type="term" value="P:pectin catabolic process"/>
    <property type="evidence" value="ECO:0007669"/>
    <property type="project" value="UniProtKB-UniRule"/>
</dbReference>
<dbReference type="InterPro" id="IPR012334">
    <property type="entry name" value="Pectin_lyas_fold"/>
</dbReference>
<organism evidence="11">
    <name type="scientific">Fagus sylvatica</name>
    <name type="common">Beechnut</name>
    <dbReference type="NCBI Taxonomy" id="28930"/>
    <lineage>
        <taxon>Eukaryota</taxon>
        <taxon>Viridiplantae</taxon>
        <taxon>Streptophyta</taxon>
        <taxon>Embryophyta</taxon>
        <taxon>Tracheophyta</taxon>
        <taxon>Spermatophyta</taxon>
        <taxon>Magnoliopsida</taxon>
        <taxon>eudicotyledons</taxon>
        <taxon>Gunneridae</taxon>
        <taxon>Pentapetalae</taxon>
        <taxon>rosids</taxon>
        <taxon>fabids</taxon>
        <taxon>Fagales</taxon>
        <taxon>Fagaceae</taxon>
        <taxon>Fagus</taxon>
    </lineage>
</organism>
<evidence type="ECO:0000256" key="7">
    <source>
        <dbReference type="ARBA" id="ARBA00023085"/>
    </source>
</evidence>
<gene>
    <name evidence="11" type="ORF">FSB_LOCUS58027</name>
</gene>
<dbReference type="EMBL" id="OIVN01006304">
    <property type="protein sequence ID" value="SPD30145.1"/>
    <property type="molecule type" value="Genomic_DNA"/>
</dbReference>
<dbReference type="GO" id="GO:0042545">
    <property type="term" value="P:cell wall modification"/>
    <property type="evidence" value="ECO:0007669"/>
    <property type="project" value="UniProtKB-UniRule"/>
</dbReference>
<dbReference type="SUPFAM" id="SSF51126">
    <property type="entry name" value="Pectin lyase-like"/>
    <property type="match status" value="1"/>
</dbReference>
<proteinExistence type="inferred from homology"/>
<evidence type="ECO:0000256" key="5">
    <source>
        <dbReference type="ARBA" id="ARBA00022512"/>
    </source>
</evidence>
<evidence type="ECO:0000259" key="10">
    <source>
        <dbReference type="Pfam" id="PF01095"/>
    </source>
</evidence>
<evidence type="ECO:0000313" key="11">
    <source>
        <dbReference type="EMBL" id="SPD30145.1"/>
    </source>
</evidence>
<comment type="pathway">
    <text evidence="2 9">Glycan metabolism; pectin degradation; 2-dehydro-3-deoxy-D-gluconate from pectin: step 1/5.</text>
</comment>
<comment type="subcellular location">
    <subcellularLocation>
        <location evidence="1">Secreted</location>
        <location evidence="1">Cell wall</location>
    </subcellularLocation>
</comment>
<evidence type="ECO:0000256" key="8">
    <source>
        <dbReference type="PROSITE-ProRule" id="PRU10040"/>
    </source>
</evidence>
<comment type="similarity">
    <text evidence="4">In the C-terminal section; belongs to the pectinesterase family.</text>
</comment>
<keyword evidence="5" id="KW-0134">Cell wall</keyword>
<evidence type="ECO:0000256" key="9">
    <source>
        <dbReference type="RuleBase" id="RU000589"/>
    </source>
</evidence>
<keyword evidence="7 9" id="KW-0063">Aspartyl esterase</keyword>
<dbReference type="PROSITE" id="PS00503">
    <property type="entry name" value="PECTINESTERASE_2"/>
    <property type="match status" value="1"/>
</dbReference>
<evidence type="ECO:0000256" key="1">
    <source>
        <dbReference type="ARBA" id="ARBA00004191"/>
    </source>
</evidence>
<keyword evidence="6 9" id="KW-0378">Hydrolase</keyword>
<evidence type="ECO:0000256" key="6">
    <source>
        <dbReference type="ARBA" id="ARBA00022801"/>
    </source>
</evidence>
<feature type="domain" description="Pectinesterase catalytic" evidence="10">
    <location>
        <begin position="49"/>
        <end position="344"/>
    </location>
</feature>
<protein>
    <recommendedName>
        <fullName evidence="9">Pectinesterase</fullName>
        <ecNumber evidence="9">3.1.1.11</ecNumber>
    </recommendedName>
</protein>
<dbReference type="PANTHER" id="PTHR31707">
    <property type="entry name" value="PECTINESTERASE"/>
    <property type="match status" value="1"/>
</dbReference>
<accession>A0A2N9J0L8</accession>
<dbReference type="GO" id="GO:0030599">
    <property type="term" value="F:pectinesterase activity"/>
    <property type="evidence" value="ECO:0007669"/>
    <property type="project" value="UniProtKB-UniRule"/>
</dbReference>
<evidence type="ECO:0000256" key="3">
    <source>
        <dbReference type="ARBA" id="ARBA00006027"/>
    </source>
</evidence>
<sequence length="360" mass="39927">MSLEKVTTLVNDQWAYVQQMSDDTVGHDFQSWFDSHDWKLMQADAISANITVASDGSGDFTSIMEAVKAAPNNSLARFVIYIKKATYKEYVSIPQNKWNIMMVGDGMDQTIISGSHSNTTGYGTYGSATFAVDGQQFVAVDITFENTAGPEEGQAVALRSDSDSSIFYRCGIRGYQDTLYPHHNRQFYRECRISGTVDFIFGDALVVFQKCEILPRQALPGQSNTITAQGRKEANSNTGFSFHLCNISGDSDLISSANPTPTFLGRPWKTYSRTVFMETFMSNIINPEGWLRWTSSFESTLFYGEYKNTGPGASTDKRVNWPGVHILDSSQAQLYTVSQFLDGNSWLPPTGIPYNGGLEG</sequence>
<dbReference type="FunFam" id="2.160.20.10:FF:000001">
    <property type="entry name" value="Pectinesterase"/>
    <property type="match status" value="1"/>
</dbReference>
<evidence type="ECO:0000256" key="4">
    <source>
        <dbReference type="ARBA" id="ARBA00007786"/>
    </source>
</evidence>
<dbReference type="InterPro" id="IPR033131">
    <property type="entry name" value="Pectinesterase_Asp_AS"/>
</dbReference>